<dbReference type="EMBL" id="JASNJD010000006">
    <property type="protein sequence ID" value="MDK3017959.1"/>
    <property type="molecule type" value="Genomic_DNA"/>
</dbReference>
<dbReference type="InterPro" id="IPR036065">
    <property type="entry name" value="BolA-like_sf"/>
</dbReference>
<evidence type="ECO:0000313" key="3">
    <source>
        <dbReference type="Proteomes" id="UP001243757"/>
    </source>
</evidence>
<dbReference type="Pfam" id="PF01722">
    <property type="entry name" value="BolA"/>
    <property type="match status" value="1"/>
</dbReference>
<dbReference type="Gene3D" id="3.30.300.90">
    <property type="entry name" value="BolA-like"/>
    <property type="match status" value="1"/>
</dbReference>
<evidence type="ECO:0000256" key="1">
    <source>
        <dbReference type="RuleBase" id="RU003860"/>
    </source>
</evidence>
<gene>
    <name evidence="2" type="ORF">QO033_09740</name>
</gene>
<sequence length="88" mass="9577">MGKTGKKDEIERRLSEAFAPELLEVVDESEQHRGHAGYAEGGESHFRVRIRAAPLSAMGRLARHRAVHAALGADLLGRIHALALEIGD</sequence>
<comment type="similarity">
    <text evidence="1">Belongs to the BolA/IbaG family.</text>
</comment>
<dbReference type="PANTHER" id="PTHR46230">
    <property type="match status" value="1"/>
</dbReference>
<organism evidence="2 3">
    <name type="scientific">Pseudodonghicola flavimaris</name>
    <dbReference type="NCBI Taxonomy" id="3050036"/>
    <lineage>
        <taxon>Bacteria</taxon>
        <taxon>Pseudomonadati</taxon>
        <taxon>Pseudomonadota</taxon>
        <taxon>Alphaproteobacteria</taxon>
        <taxon>Rhodobacterales</taxon>
        <taxon>Paracoccaceae</taxon>
        <taxon>Pseudodonghicola</taxon>
    </lineage>
</organism>
<keyword evidence="3" id="KW-1185">Reference proteome</keyword>
<dbReference type="InterPro" id="IPR002634">
    <property type="entry name" value="BolA"/>
</dbReference>
<dbReference type="SUPFAM" id="SSF82657">
    <property type="entry name" value="BolA-like"/>
    <property type="match status" value="1"/>
</dbReference>
<dbReference type="RefSeq" id="WP_284480775.1">
    <property type="nucleotide sequence ID" value="NZ_JASNJD010000006.1"/>
</dbReference>
<accession>A0ABT7F050</accession>
<protein>
    <submittedName>
        <fullName evidence="2">BolA family protein</fullName>
    </submittedName>
</protein>
<comment type="caution">
    <text evidence="2">The sequence shown here is derived from an EMBL/GenBank/DDBJ whole genome shotgun (WGS) entry which is preliminary data.</text>
</comment>
<evidence type="ECO:0000313" key="2">
    <source>
        <dbReference type="EMBL" id="MDK3017959.1"/>
    </source>
</evidence>
<proteinExistence type="inferred from homology"/>
<dbReference type="Proteomes" id="UP001243757">
    <property type="component" value="Unassembled WGS sequence"/>
</dbReference>
<dbReference type="PANTHER" id="PTHR46230:SF7">
    <property type="entry name" value="BOLA-LIKE PROTEIN 1"/>
    <property type="match status" value="1"/>
</dbReference>
<reference evidence="2 3" key="1">
    <citation type="submission" date="2023-05" db="EMBL/GenBank/DDBJ databases">
        <title>Pseudodonghicola sp. nov.</title>
        <authorList>
            <person name="Huang J."/>
        </authorList>
    </citation>
    <scope>NUCLEOTIDE SEQUENCE [LARGE SCALE GENOMIC DNA]</scope>
    <source>
        <strain evidence="2 3">IC7</strain>
    </source>
</reference>
<dbReference type="PIRSF" id="PIRSF003113">
    <property type="entry name" value="BolA"/>
    <property type="match status" value="1"/>
</dbReference>
<name>A0ABT7F050_9RHOB</name>